<organism evidence="10 11">
    <name type="scientific">Schizopora paradoxa</name>
    <dbReference type="NCBI Taxonomy" id="27342"/>
    <lineage>
        <taxon>Eukaryota</taxon>
        <taxon>Fungi</taxon>
        <taxon>Dikarya</taxon>
        <taxon>Basidiomycota</taxon>
        <taxon>Agaricomycotina</taxon>
        <taxon>Agaricomycetes</taxon>
        <taxon>Hymenochaetales</taxon>
        <taxon>Schizoporaceae</taxon>
        <taxon>Schizopora</taxon>
    </lineage>
</organism>
<feature type="region of interest" description="Disordered" evidence="8">
    <location>
        <begin position="705"/>
        <end position="748"/>
    </location>
</feature>
<dbReference type="EMBL" id="KQ085886">
    <property type="protein sequence ID" value="KLO19507.1"/>
    <property type="molecule type" value="Genomic_DNA"/>
</dbReference>
<dbReference type="GO" id="GO:0005802">
    <property type="term" value="C:trans-Golgi network"/>
    <property type="evidence" value="ECO:0007669"/>
    <property type="project" value="TreeGrafter"/>
</dbReference>
<gene>
    <name evidence="10" type="ORF">SCHPADRAFT_898792</name>
</gene>
<dbReference type="InParanoid" id="A0A0H2S5M3"/>
<dbReference type="InterPro" id="IPR018936">
    <property type="entry name" value="PI3/4_kinase_CS"/>
</dbReference>
<keyword evidence="6" id="KW-0472">Membrane</keyword>
<dbReference type="InterPro" id="IPR000403">
    <property type="entry name" value="PI3/4_kinase_cat_dom"/>
</dbReference>
<feature type="compositionally biased region" description="Low complexity" evidence="8">
    <location>
        <begin position="402"/>
        <end position="441"/>
    </location>
</feature>
<dbReference type="OrthoDB" id="3349449at2759"/>
<keyword evidence="3 7" id="KW-0547">Nucleotide-binding</keyword>
<feature type="domain" description="PI3K/PI4K catalytic" evidence="9">
    <location>
        <begin position="125"/>
        <end position="586"/>
    </location>
</feature>
<keyword evidence="4 7" id="KW-0418">Kinase</keyword>
<comment type="subcellular location">
    <subcellularLocation>
        <location evidence="7">Cell membrane</location>
        <topology evidence="7">Peripheral membrane protein</topology>
    </subcellularLocation>
    <subcellularLocation>
        <location evidence="7">Vacuole membrane</location>
        <topology evidence="7">Peripheral membrane protein</topology>
    </subcellularLocation>
</comment>
<keyword evidence="2 7" id="KW-0808">Transferase</keyword>
<reference evidence="10 11" key="1">
    <citation type="submission" date="2015-04" db="EMBL/GenBank/DDBJ databases">
        <title>Complete genome sequence of Schizopora paradoxa KUC8140, a cosmopolitan wood degrader in East Asia.</title>
        <authorList>
            <consortium name="DOE Joint Genome Institute"/>
            <person name="Min B."/>
            <person name="Park H."/>
            <person name="Jang Y."/>
            <person name="Kim J.-J."/>
            <person name="Kim K.H."/>
            <person name="Pangilinan J."/>
            <person name="Lipzen A."/>
            <person name="Riley R."/>
            <person name="Grigoriev I.V."/>
            <person name="Spatafora J.W."/>
            <person name="Choi I.-G."/>
        </authorList>
    </citation>
    <scope>NUCLEOTIDE SEQUENCE [LARGE SCALE GENOMIC DNA]</scope>
    <source>
        <strain evidence="10 11">KUC8140</strain>
    </source>
</reference>
<feature type="region of interest" description="Disordered" evidence="8">
    <location>
        <begin position="1"/>
        <end position="44"/>
    </location>
</feature>
<feature type="region of interest" description="Disordered" evidence="8">
    <location>
        <begin position="603"/>
        <end position="677"/>
    </location>
</feature>
<evidence type="ECO:0000256" key="3">
    <source>
        <dbReference type="ARBA" id="ARBA00022741"/>
    </source>
</evidence>
<dbReference type="AlphaFoldDB" id="A0A0H2S5M3"/>
<dbReference type="GO" id="GO:0005886">
    <property type="term" value="C:plasma membrane"/>
    <property type="evidence" value="ECO:0007669"/>
    <property type="project" value="UniProtKB-SubCell"/>
</dbReference>
<comment type="similarity">
    <text evidence="7">Belongs to the PI3/PI4-kinase family.</text>
</comment>
<dbReference type="FunCoup" id="A0A0H2S5M3">
    <property type="interactions" value="166"/>
</dbReference>
<dbReference type="GO" id="GO:0005768">
    <property type="term" value="C:endosome"/>
    <property type="evidence" value="ECO:0007669"/>
    <property type="project" value="UniProtKB-UniRule"/>
</dbReference>
<dbReference type="Proteomes" id="UP000053477">
    <property type="component" value="Unassembled WGS sequence"/>
</dbReference>
<dbReference type="GO" id="GO:0005524">
    <property type="term" value="F:ATP binding"/>
    <property type="evidence" value="ECO:0007669"/>
    <property type="project" value="UniProtKB-UniRule"/>
</dbReference>
<evidence type="ECO:0000256" key="5">
    <source>
        <dbReference type="ARBA" id="ARBA00022840"/>
    </source>
</evidence>
<evidence type="ECO:0000256" key="4">
    <source>
        <dbReference type="ARBA" id="ARBA00022777"/>
    </source>
</evidence>
<feature type="region of interest" description="Disordered" evidence="8">
    <location>
        <begin position="399"/>
        <end position="466"/>
    </location>
</feature>
<feature type="compositionally biased region" description="Polar residues" evidence="8">
    <location>
        <begin position="1"/>
        <end position="14"/>
    </location>
</feature>
<dbReference type="Pfam" id="PF00454">
    <property type="entry name" value="PI3_PI4_kinase"/>
    <property type="match status" value="1"/>
</dbReference>
<dbReference type="InterPro" id="IPR039756">
    <property type="entry name" value="Lsb6/PI4K2"/>
</dbReference>
<evidence type="ECO:0000256" key="8">
    <source>
        <dbReference type="SAM" id="MobiDB-lite"/>
    </source>
</evidence>
<evidence type="ECO:0000313" key="11">
    <source>
        <dbReference type="Proteomes" id="UP000053477"/>
    </source>
</evidence>
<accession>A0A0H2S5M3</accession>
<dbReference type="GO" id="GO:0000329">
    <property type="term" value="C:fungal-type vacuole membrane"/>
    <property type="evidence" value="ECO:0007669"/>
    <property type="project" value="TreeGrafter"/>
</dbReference>
<evidence type="ECO:0000256" key="6">
    <source>
        <dbReference type="ARBA" id="ARBA00023136"/>
    </source>
</evidence>
<keyword evidence="5 7" id="KW-0067">ATP-binding</keyword>
<dbReference type="GO" id="GO:0046854">
    <property type="term" value="P:phosphatidylinositol phosphate biosynthetic process"/>
    <property type="evidence" value="ECO:0007669"/>
    <property type="project" value="UniProtKB-UniRule"/>
</dbReference>
<feature type="compositionally biased region" description="Low complexity" evidence="8">
    <location>
        <begin position="722"/>
        <end position="737"/>
    </location>
</feature>
<name>A0A0H2S5M3_9AGAM</name>
<feature type="compositionally biased region" description="Polar residues" evidence="8">
    <location>
        <begin position="739"/>
        <end position="748"/>
    </location>
</feature>
<evidence type="ECO:0000259" key="9">
    <source>
        <dbReference type="PROSITE" id="PS50290"/>
    </source>
</evidence>
<dbReference type="GO" id="GO:0007030">
    <property type="term" value="P:Golgi organization"/>
    <property type="evidence" value="ECO:0007669"/>
    <property type="project" value="TreeGrafter"/>
</dbReference>
<comment type="cofactor">
    <cofactor evidence="7">
        <name>Mg(2+)</name>
        <dbReference type="ChEBI" id="CHEBI:18420"/>
    </cofactor>
    <cofactor evidence="7">
        <name>Mn(2+)</name>
        <dbReference type="ChEBI" id="CHEBI:29035"/>
    </cofactor>
</comment>
<dbReference type="PROSITE" id="PS50290">
    <property type="entry name" value="PI3_4_KINASE_3"/>
    <property type="match status" value="1"/>
</dbReference>
<protein>
    <recommendedName>
        <fullName evidence="7">Phosphatidylinositol 4-kinase</fullName>
        <ecNumber evidence="7">2.7.1.67</ecNumber>
    </recommendedName>
</protein>
<keyword evidence="1 7" id="KW-1003">Cell membrane</keyword>
<evidence type="ECO:0000313" key="10">
    <source>
        <dbReference type="EMBL" id="KLO19507.1"/>
    </source>
</evidence>
<dbReference type="PROSITE" id="PS00916">
    <property type="entry name" value="PI3_4_KINASE_2"/>
    <property type="match status" value="1"/>
</dbReference>
<evidence type="ECO:0000256" key="2">
    <source>
        <dbReference type="ARBA" id="ARBA00022679"/>
    </source>
</evidence>
<comment type="catalytic activity">
    <reaction evidence="7">
        <text>a 1,2-diacyl-sn-glycero-3-phospho-(1D-myo-inositol) + ATP = a 1,2-diacyl-sn-glycero-3-phospho-(1D-myo-inositol 4-phosphate) + ADP + H(+)</text>
        <dbReference type="Rhea" id="RHEA:19877"/>
        <dbReference type="ChEBI" id="CHEBI:15378"/>
        <dbReference type="ChEBI" id="CHEBI:30616"/>
        <dbReference type="ChEBI" id="CHEBI:57880"/>
        <dbReference type="ChEBI" id="CHEBI:58178"/>
        <dbReference type="ChEBI" id="CHEBI:456216"/>
        <dbReference type="EC" id="2.7.1.67"/>
    </reaction>
</comment>
<dbReference type="GO" id="GO:0004430">
    <property type="term" value="F:1-phosphatidylinositol 4-kinase activity"/>
    <property type="evidence" value="ECO:0007669"/>
    <property type="project" value="UniProtKB-UniRule"/>
</dbReference>
<feature type="compositionally biased region" description="Low complexity" evidence="8">
    <location>
        <begin position="452"/>
        <end position="463"/>
    </location>
</feature>
<dbReference type="EC" id="2.7.1.67" evidence="7"/>
<dbReference type="PANTHER" id="PTHR12865">
    <property type="entry name" value="PHOSPHATIDYLINOSITOL 4-KINASE TYPE-II"/>
    <property type="match status" value="1"/>
</dbReference>
<dbReference type="GO" id="GO:0007032">
    <property type="term" value="P:endosome organization"/>
    <property type="evidence" value="ECO:0007669"/>
    <property type="project" value="TreeGrafter"/>
</dbReference>
<sequence>MPNRSDYQPLSQSADGDGDIHSNGLPAPVTSGRSRRHRPGPIDLSKLDAAFKRWTESIAQKVKGKKKVESDNSQKEILRSVFEPQVVRLPSAPSQLTKTLDHKPPMSQEDYNSIISSVRHAIDEGIHPKMITKGSSGSYFARAKTEGRVQTVAVFKPKDEEPYGRLNPKTTKWLHRKMRWLIPFGRSCLIPNLSYISEAAASLLDERLELFIVPKTELVSFSSPAFFYDWLDLNAAKKGKPLPDKIGSMQCFMHGYQDASEFLRQHPWPGRSIADTFDDSTHRTGRLHKRFLTALKVMCGKTGDDDDLYDEDDEEERAALFDARHGDSDYSSQRFYWSGVLQQSFRDELEKLVILDYIMHNTDRGADNYMIKYCEAEHEKEPVAVAPSRSASLQIPILRQNSSTPPMSTTTTTSVTQPPSVTFSPSLAPSMTATTSATSPSLAPPLIPGLQPSSNVPSSSTPPHFTRQPHIHIAAIDNSLAFPHEHPHGWRSYTYGWLYLPVSLIGPPFSEKTRNHFLPLLTSKKWWEETTYELRKLFAVDADFNLGMFKRQMAVIKGQAWNVAQSLKHHDEGPLELTRRQKVLVWDDEVEVADDEVAEIFNGPLSASPKPSVMTLPPQLPSHRRTRSHSGSEATKKQIRGSSGFPPAQIRRSSSSASESDATRPVPFASKMPRVHPGTRGVTVLEHMERVDAVEAGLRRLVVPDPEDNVIPEEDEPEEVDVGLPSSLTPSSSRPSTIRAANTAENSSALEDSLILGSPLLSPSNSGYAAGDITHLSLPVGGLHSMESSMTEEDLVAMSKSMSVLDPSPQPLHMRWNSNENPTNANGAVNDVATTSHNLEWMHGDASEARKRIVINERLEEVNTKPFFSCW</sequence>
<dbReference type="PANTHER" id="PTHR12865:SF1">
    <property type="entry name" value="PHOSPHATIDYLINOSITOL 4-KINASE TYPE 2"/>
    <property type="match status" value="1"/>
</dbReference>
<proteinExistence type="inferred from homology"/>
<dbReference type="STRING" id="27342.A0A0H2S5M3"/>
<keyword evidence="11" id="KW-1185">Reference proteome</keyword>
<evidence type="ECO:0000256" key="7">
    <source>
        <dbReference type="RuleBase" id="RU367084"/>
    </source>
</evidence>
<feature type="compositionally biased region" description="Acidic residues" evidence="8">
    <location>
        <begin position="705"/>
        <end position="721"/>
    </location>
</feature>
<evidence type="ECO:0000256" key="1">
    <source>
        <dbReference type="ARBA" id="ARBA00022475"/>
    </source>
</evidence>